<accession>A0A3M0IYC4</accession>
<reference evidence="1 2" key="1">
    <citation type="submission" date="2018-07" db="EMBL/GenBank/DDBJ databases">
        <title>A high quality draft genome assembly of the barn swallow (H. rustica rustica).</title>
        <authorList>
            <person name="Formenti G."/>
            <person name="Chiara M."/>
            <person name="Poveda L."/>
            <person name="Francoijs K.-J."/>
            <person name="Bonisoli-Alquati A."/>
            <person name="Canova L."/>
            <person name="Gianfranceschi L."/>
            <person name="Horner D.S."/>
            <person name="Saino N."/>
        </authorList>
    </citation>
    <scope>NUCLEOTIDE SEQUENCE [LARGE SCALE GENOMIC DNA]</scope>
    <source>
        <strain evidence="1">Chelidonia</strain>
        <tissue evidence="1">Blood</tissue>
    </source>
</reference>
<gene>
    <name evidence="1" type="ORF">DUI87_30305</name>
</gene>
<dbReference type="STRING" id="333673.A0A3M0IYC4"/>
<proteinExistence type="predicted"/>
<comment type="caution">
    <text evidence="1">The sequence shown here is derived from an EMBL/GenBank/DDBJ whole genome shotgun (WGS) entry which is preliminary data.</text>
</comment>
<dbReference type="AlphaFoldDB" id="A0A3M0IYC4"/>
<protein>
    <submittedName>
        <fullName evidence="1">Uncharacterized protein</fullName>
    </submittedName>
</protein>
<dbReference type="OrthoDB" id="4760524at2759"/>
<evidence type="ECO:0000313" key="2">
    <source>
        <dbReference type="Proteomes" id="UP000269221"/>
    </source>
</evidence>
<dbReference type="Proteomes" id="UP000269221">
    <property type="component" value="Unassembled WGS sequence"/>
</dbReference>
<name>A0A3M0IYC4_HIRRU</name>
<evidence type="ECO:0000313" key="1">
    <source>
        <dbReference type="EMBL" id="RMB93605.1"/>
    </source>
</evidence>
<keyword evidence="2" id="KW-1185">Reference proteome</keyword>
<organism evidence="1 2">
    <name type="scientific">Hirundo rustica rustica</name>
    <dbReference type="NCBI Taxonomy" id="333673"/>
    <lineage>
        <taxon>Eukaryota</taxon>
        <taxon>Metazoa</taxon>
        <taxon>Chordata</taxon>
        <taxon>Craniata</taxon>
        <taxon>Vertebrata</taxon>
        <taxon>Euteleostomi</taxon>
        <taxon>Archelosauria</taxon>
        <taxon>Archosauria</taxon>
        <taxon>Dinosauria</taxon>
        <taxon>Saurischia</taxon>
        <taxon>Theropoda</taxon>
        <taxon>Coelurosauria</taxon>
        <taxon>Aves</taxon>
        <taxon>Neognathae</taxon>
        <taxon>Neoaves</taxon>
        <taxon>Telluraves</taxon>
        <taxon>Australaves</taxon>
        <taxon>Passeriformes</taxon>
        <taxon>Sylvioidea</taxon>
        <taxon>Hirundinidae</taxon>
        <taxon>Hirundo</taxon>
    </lineage>
</organism>
<sequence>MELSIWRRISPEKLEGSCLSGGKTLSKFLGKNREQLPSWGENPDWISVKNWNGFSRLGGKPGLDFCQKLEWIVLVGGKTRTGFNLKTGMESPGWRENPDWISGKNWNGFSWLDGKPGPDFCQNWNGFSWLDGKPGLAFCQKLEWSHLVGGKPGLDYPWKTGMESPGWRENPDWISGKNWNGFAWLERNLDWITPGKLEWCLPVGWKTRTGFPPENRNGVTQLVGKQHHSLAGKYIPMVCSPPRPGCSSCNQGPLALHLPLNHSLLQVRTWSSMGTTPTCCAWISESP</sequence>
<dbReference type="EMBL" id="QRBI01000209">
    <property type="protein sequence ID" value="RMB93605.1"/>
    <property type="molecule type" value="Genomic_DNA"/>
</dbReference>